<name>A0A552V4I9_9FIRM</name>
<dbReference type="Pfam" id="PF00009">
    <property type="entry name" value="GTP_EFTU"/>
    <property type="match status" value="1"/>
</dbReference>
<dbReference type="Gene3D" id="3.30.70.240">
    <property type="match status" value="1"/>
</dbReference>
<evidence type="ECO:0000256" key="1">
    <source>
        <dbReference type="ARBA" id="ARBA00022741"/>
    </source>
</evidence>
<sequence length="664" mass="74094">MKAYEAQKIRNVAILGHSGSGKSNLIEAILYTGGKLDRISKPTDAAKITSSLGLTSLEYKDYKYNIIDTPGYFDFESEVISSLLAVASVIIVADSTTSLQVGTDKALEFADDNNLPRFIFVNKIDSEKADYYKVLDELKQRYGKKIAPFHIPWGKGDSFKGYINVVDLFAKKYNGKNCDIVDMPDDINDELEPVRAMLMEAVAESDEDLLEKYFNGETFTQQEIHRGLRKGVISGDIIPVLCGSTAKSIGIHTLLDMIADFLPSPLDKMTIDKKEFEGQIFKTLIDSFVGRVSYLKVIQGSLRPDMEVNNLNKRTKEKIGKIYTVTNNGLEETELANAGDIVAITKLQTSLTGDTLAEKLDAKTQELPKFPKPQMLVAIEPLNKGDDEKILQGLNRLMDEDQSFTWERNPETKQTVVGVQGDIHINSIKDKLKEKFGVDVKIEDLKVPYRETIKGKSDVQGKHKKQSGGHGQYGDVKIRFEPSDKKFEFTEELFGGSVPKSYVPAVEKGLIESMEKGVLAGYPMTNLKATLYDGSYHDVDSSEMAFKIAANLAYKKGIEEAHPILLEPIMDLTIIVPDEYMGDVIGDINRKRGRVLGMEAYKQGKQIIKAQAPEVEIFKYAIDLKALTQGQGYFEMEFNGYEEVPSQLAEKIISDAHKESSKTE</sequence>
<dbReference type="InterPro" id="IPR000795">
    <property type="entry name" value="T_Tr_GTP-bd_dom"/>
</dbReference>
<dbReference type="Proteomes" id="UP000319424">
    <property type="component" value="Unassembled WGS sequence"/>
</dbReference>
<dbReference type="InterPro" id="IPR009000">
    <property type="entry name" value="Transl_B-barrel_sf"/>
</dbReference>
<dbReference type="CDD" id="cd04170">
    <property type="entry name" value="EF-G_bact"/>
    <property type="match status" value="1"/>
</dbReference>
<dbReference type="PANTHER" id="PTHR43261">
    <property type="entry name" value="TRANSLATION ELONGATION FACTOR G-RELATED"/>
    <property type="match status" value="1"/>
</dbReference>
<protein>
    <submittedName>
        <fullName evidence="5">Elongation factor G</fullName>
    </submittedName>
</protein>
<dbReference type="CDD" id="cd03713">
    <property type="entry name" value="EFG_mtEFG_C"/>
    <property type="match status" value="1"/>
</dbReference>
<dbReference type="RefSeq" id="WP_068911833.1">
    <property type="nucleotide sequence ID" value="NZ_VJXW01000010.1"/>
</dbReference>
<dbReference type="NCBIfam" id="TIGR00231">
    <property type="entry name" value="small_GTP"/>
    <property type="match status" value="1"/>
</dbReference>
<keyword evidence="5" id="KW-0251">Elongation factor</keyword>
<organism evidence="5 6">
    <name type="scientific">Criibacterium bergeronii</name>
    <dbReference type="NCBI Taxonomy" id="1871336"/>
    <lineage>
        <taxon>Bacteria</taxon>
        <taxon>Bacillati</taxon>
        <taxon>Bacillota</taxon>
        <taxon>Clostridia</taxon>
        <taxon>Peptostreptococcales</taxon>
        <taxon>Filifactoraceae</taxon>
        <taxon>Criibacterium</taxon>
    </lineage>
</organism>
<dbReference type="PROSITE" id="PS51722">
    <property type="entry name" value="G_TR_2"/>
    <property type="match status" value="1"/>
</dbReference>
<dbReference type="Gene3D" id="2.40.30.10">
    <property type="entry name" value="Translation factors"/>
    <property type="match status" value="1"/>
</dbReference>
<dbReference type="InterPro" id="IPR053905">
    <property type="entry name" value="EF-G-like_DII"/>
</dbReference>
<dbReference type="InterPro" id="IPR014721">
    <property type="entry name" value="Ribsml_uS5_D2-typ_fold_subgr"/>
</dbReference>
<dbReference type="Pfam" id="PF00679">
    <property type="entry name" value="EFG_C"/>
    <property type="match status" value="1"/>
</dbReference>
<dbReference type="NCBIfam" id="NF009379">
    <property type="entry name" value="PRK12740.1-3"/>
    <property type="match status" value="1"/>
</dbReference>
<dbReference type="GO" id="GO:0003746">
    <property type="term" value="F:translation elongation factor activity"/>
    <property type="evidence" value="ECO:0007669"/>
    <property type="project" value="UniProtKB-KW"/>
</dbReference>
<dbReference type="GO" id="GO:0003924">
    <property type="term" value="F:GTPase activity"/>
    <property type="evidence" value="ECO:0007669"/>
    <property type="project" value="InterPro"/>
</dbReference>
<keyword evidence="5" id="KW-0648">Protein biosynthesis</keyword>
<dbReference type="InterPro" id="IPR005225">
    <property type="entry name" value="Small_GTP-bd"/>
</dbReference>
<dbReference type="PRINTS" id="PR00315">
    <property type="entry name" value="ELONGATNFCT"/>
</dbReference>
<dbReference type="SUPFAM" id="SSF54980">
    <property type="entry name" value="EF-G C-terminal domain-like"/>
    <property type="match status" value="2"/>
</dbReference>
<dbReference type="Gene3D" id="3.40.50.300">
    <property type="entry name" value="P-loop containing nucleotide triphosphate hydrolases"/>
    <property type="match status" value="1"/>
</dbReference>
<dbReference type="SUPFAM" id="SSF54211">
    <property type="entry name" value="Ribosomal protein S5 domain 2-like"/>
    <property type="match status" value="1"/>
</dbReference>
<dbReference type="EMBL" id="VJXW01000010">
    <property type="protein sequence ID" value="TRW25405.1"/>
    <property type="molecule type" value="Genomic_DNA"/>
</dbReference>
<dbReference type="Pfam" id="PF22042">
    <property type="entry name" value="EF-G_D2"/>
    <property type="match status" value="1"/>
</dbReference>
<keyword evidence="2" id="KW-0342">GTP-binding</keyword>
<evidence type="ECO:0000259" key="4">
    <source>
        <dbReference type="PROSITE" id="PS51722"/>
    </source>
</evidence>
<dbReference type="InterPro" id="IPR005517">
    <property type="entry name" value="Transl_elong_EFG/EF2_IV"/>
</dbReference>
<dbReference type="InterPro" id="IPR035647">
    <property type="entry name" value="EFG_III/V"/>
</dbReference>
<dbReference type="InterPro" id="IPR047872">
    <property type="entry name" value="EFG_IV"/>
</dbReference>
<dbReference type="NCBIfam" id="NF009381">
    <property type="entry name" value="PRK12740.1-5"/>
    <property type="match status" value="1"/>
</dbReference>
<dbReference type="FunFam" id="3.30.70.240:FF:000001">
    <property type="entry name" value="Elongation factor G"/>
    <property type="match status" value="1"/>
</dbReference>
<dbReference type="InterPro" id="IPR000640">
    <property type="entry name" value="EFG_V-like"/>
</dbReference>
<feature type="region of interest" description="Disordered" evidence="3">
    <location>
        <begin position="456"/>
        <end position="475"/>
    </location>
</feature>
<reference evidence="5 6" key="1">
    <citation type="submission" date="2019-07" db="EMBL/GenBank/DDBJ databases">
        <title>Criibacterium bergeronii gen. nov., sp. nov. isolated from human clinical samples.</title>
        <authorList>
            <person name="Maheux A.F."/>
            <person name="Boudreau D.K."/>
            <person name="Berube E."/>
            <person name="Brodeur S."/>
            <person name="Bernard K.A."/>
            <person name="Abed J.Y."/>
            <person name="Ducrey E."/>
            <person name="Guay E.F."/>
            <person name="Raymond F."/>
            <person name="Corbeil J."/>
            <person name="Domingo M.-C."/>
            <person name="Roy P.H."/>
            <person name="Boissinot M."/>
            <person name="Tocheva E.I."/>
            <person name="Omar R.F."/>
        </authorList>
    </citation>
    <scope>NUCLEOTIDE SEQUENCE [LARGE SCALE GENOMIC DNA]</scope>
    <source>
        <strain evidence="5 6">CCRI-24246</strain>
    </source>
</reference>
<dbReference type="PANTHER" id="PTHR43261:SF6">
    <property type="entry name" value="ELONGATION FACTOR G-LIKE PROTEIN"/>
    <property type="match status" value="1"/>
</dbReference>
<dbReference type="Gene3D" id="3.30.230.10">
    <property type="match status" value="1"/>
</dbReference>
<dbReference type="GO" id="GO:0032790">
    <property type="term" value="P:ribosome disassembly"/>
    <property type="evidence" value="ECO:0007669"/>
    <property type="project" value="TreeGrafter"/>
</dbReference>
<proteinExistence type="predicted"/>
<dbReference type="Pfam" id="PF14492">
    <property type="entry name" value="EFG_III"/>
    <property type="match status" value="1"/>
</dbReference>
<dbReference type="SMART" id="SM00838">
    <property type="entry name" value="EFG_C"/>
    <property type="match status" value="1"/>
</dbReference>
<dbReference type="Gene3D" id="3.30.70.870">
    <property type="entry name" value="Elongation Factor G (Translational Gtpase), domain 3"/>
    <property type="match status" value="1"/>
</dbReference>
<evidence type="ECO:0000256" key="2">
    <source>
        <dbReference type="ARBA" id="ARBA00023134"/>
    </source>
</evidence>
<dbReference type="CDD" id="cd01434">
    <property type="entry name" value="EFG_mtEFG1_IV"/>
    <property type="match status" value="1"/>
</dbReference>
<dbReference type="OrthoDB" id="9804431at2"/>
<dbReference type="Pfam" id="PF03764">
    <property type="entry name" value="EFG_IV"/>
    <property type="match status" value="1"/>
</dbReference>
<gene>
    <name evidence="5" type="ORF">FL857_07220</name>
</gene>
<dbReference type="InterPro" id="IPR041095">
    <property type="entry name" value="EFG_II"/>
</dbReference>
<evidence type="ECO:0000256" key="3">
    <source>
        <dbReference type="SAM" id="MobiDB-lite"/>
    </source>
</evidence>
<evidence type="ECO:0000313" key="6">
    <source>
        <dbReference type="Proteomes" id="UP000319424"/>
    </source>
</evidence>
<evidence type="ECO:0000313" key="5">
    <source>
        <dbReference type="EMBL" id="TRW25405.1"/>
    </source>
</evidence>
<dbReference type="SUPFAM" id="SSF50447">
    <property type="entry name" value="Translation proteins"/>
    <property type="match status" value="1"/>
</dbReference>
<keyword evidence="1" id="KW-0547">Nucleotide-binding</keyword>
<dbReference type="SMART" id="SM00889">
    <property type="entry name" value="EFG_IV"/>
    <property type="match status" value="1"/>
</dbReference>
<dbReference type="InterPro" id="IPR020568">
    <property type="entry name" value="Ribosomal_Su5_D2-typ_SF"/>
</dbReference>
<feature type="domain" description="Tr-type G" evidence="4">
    <location>
        <begin position="7"/>
        <end position="266"/>
    </location>
</feature>
<dbReference type="SUPFAM" id="SSF52540">
    <property type="entry name" value="P-loop containing nucleoside triphosphate hydrolases"/>
    <property type="match status" value="1"/>
</dbReference>
<comment type="caution">
    <text evidence="5">The sequence shown here is derived from an EMBL/GenBank/DDBJ whole genome shotgun (WGS) entry which is preliminary data.</text>
</comment>
<dbReference type="InterPro" id="IPR035649">
    <property type="entry name" value="EFG_V"/>
</dbReference>
<dbReference type="InterPro" id="IPR027417">
    <property type="entry name" value="P-loop_NTPase"/>
</dbReference>
<dbReference type="GO" id="GO:0005525">
    <property type="term" value="F:GTP binding"/>
    <property type="evidence" value="ECO:0007669"/>
    <property type="project" value="UniProtKB-KW"/>
</dbReference>
<accession>A0A552V4I9</accession>
<dbReference type="FunFam" id="3.30.230.10:FF:000003">
    <property type="entry name" value="Elongation factor G"/>
    <property type="match status" value="1"/>
</dbReference>
<dbReference type="AlphaFoldDB" id="A0A552V4I9"/>